<proteinExistence type="predicted"/>
<protein>
    <submittedName>
        <fullName evidence="2">Uncharacterized protein</fullName>
    </submittedName>
</protein>
<dbReference type="EMBL" id="JAGISH010000001">
    <property type="protein sequence ID" value="MBP0481082.1"/>
    <property type="molecule type" value="Genomic_DNA"/>
</dbReference>
<keyword evidence="1" id="KW-0472">Membrane</keyword>
<dbReference type="AlphaFoldDB" id="A0A940RZK4"/>
<organism evidence="2 3">
    <name type="scientific">Sagittula salina</name>
    <dbReference type="NCBI Taxonomy" id="2820268"/>
    <lineage>
        <taxon>Bacteria</taxon>
        <taxon>Pseudomonadati</taxon>
        <taxon>Pseudomonadota</taxon>
        <taxon>Alphaproteobacteria</taxon>
        <taxon>Rhodobacterales</taxon>
        <taxon>Roseobacteraceae</taxon>
        <taxon>Sagittula</taxon>
    </lineage>
</organism>
<comment type="caution">
    <text evidence="2">The sequence shown here is derived from an EMBL/GenBank/DDBJ whole genome shotgun (WGS) entry which is preliminary data.</text>
</comment>
<name>A0A940RZK4_9RHOB</name>
<evidence type="ECO:0000256" key="1">
    <source>
        <dbReference type="SAM" id="Phobius"/>
    </source>
</evidence>
<evidence type="ECO:0000313" key="3">
    <source>
        <dbReference type="Proteomes" id="UP000675940"/>
    </source>
</evidence>
<dbReference type="Proteomes" id="UP000675940">
    <property type="component" value="Unassembled WGS sequence"/>
</dbReference>
<accession>A0A940RZK4</accession>
<gene>
    <name evidence="2" type="ORF">J5474_01060</name>
</gene>
<reference evidence="2" key="1">
    <citation type="submission" date="2021-03" db="EMBL/GenBank/DDBJ databases">
        <title>Sagittula salina sp. nov. strain M10.9X isolated from the marine waste.</title>
        <authorList>
            <person name="Satari L."/>
            <person name="Molina-Menor E."/>
            <person name="Vidal-Verdu A."/>
            <person name="Pascual J."/>
            <person name="Pereto J."/>
            <person name="Porcar M."/>
        </authorList>
    </citation>
    <scope>NUCLEOTIDE SEQUENCE</scope>
    <source>
        <strain evidence="2">M10.9X</strain>
    </source>
</reference>
<keyword evidence="1" id="KW-1133">Transmembrane helix</keyword>
<keyword evidence="3" id="KW-1185">Reference proteome</keyword>
<feature type="transmembrane region" description="Helical" evidence="1">
    <location>
        <begin position="20"/>
        <end position="38"/>
    </location>
</feature>
<feature type="transmembrane region" description="Helical" evidence="1">
    <location>
        <begin position="44"/>
        <end position="63"/>
    </location>
</feature>
<evidence type="ECO:0000313" key="2">
    <source>
        <dbReference type="EMBL" id="MBP0481082.1"/>
    </source>
</evidence>
<keyword evidence="1" id="KW-0812">Transmembrane</keyword>
<sequence length="65" mass="6794">MTHAPAAQTETSPASIERTILMAVALFVALVALATWTWGLPALAMIALACVPVMYAVLLLITVGK</sequence>